<feature type="region of interest" description="Disordered" evidence="4">
    <location>
        <begin position="462"/>
        <end position="497"/>
    </location>
</feature>
<dbReference type="GO" id="GO:0005509">
    <property type="term" value="F:calcium ion binding"/>
    <property type="evidence" value="ECO:0007669"/>
    <property type="project" value="InterPro"/>
</dbReference>
<feature type="region of interest" description="Disordered" evidence="4">
    <location>
        <begin position="622"/>
        <end position="661"/>
    </location>
</feature>
<proteinExistence type="predicted"/>
<accession>A0A5B9QAY0</accession>
<keyword evidence="3" id="KW-0325">Glycoprotein</keyword>
<dbReference type="InterPro" id="IPR055401">
    <property type="entry name" value="CEMIP_beta-hel_dom"/>
</dbReference>
<dbReference type="Proteomes" id="UP000323917">
    <property type="component" value="Chromosome"/>
</dbReference>
<gene>
    <name evidence="6" type="primary">cya_1</name>
    <name evidence="6" type="ORF">Pr1d_19920</name>
</gene>
<dbReference type="KEGG" id="bgok:Pr1d_19920"/>
<dbReference type="InterPro" id="IPR018511">
    <property type="entry name" value="Hemolysin-typ_Ca-bd_CS"/>
</dbReference>
<reference evidence="6 7" key="1">
    <citation type="submission" date="2019-08" db="EMBL/GenBank/DDBJ databases">
        <title>Deep-cultivation of Planctomycetes and their phenomic and genomic characterization uncovers novel biology.</title>
        <authorList>
            <person name="Wiegand S."/>
            <person name="Jogler M."/>
            <person name="Boedeker C."/>
            <person name="Pinto D."/>
            <person name="Vollmers J."/>
            <person name="Rivas-Marin E."/>
            <person name="Kohn T."/>
            <person name="Peeters S.H."/>
            <person name="Heuer A."/>
            <person name="Rast P."/>
            <person name="Oberbeckmann S."/>
            <person name="Bunk B."/>
            <person name="Jeske O."/>
            <person name="Meyerdierks A."/>
            <person name="Storesund J.E."/>
            <person name="Kallscheuer N."/>
            <person name="Luecker S."/>
            <person name="Lage O.M."/>
            <person name="Pohl T."/>
            <person name="Merkel B.J."/>
            <person name="Hornburger P."/>
            <person name="Mueller R.-W."/>
            <person name="Bruemmer F."/>
            <person name="Labrenz M."/>
            <person name="Spormann A.M."/>
            <person name="Op den Camp H."/>
            <person name="Overmann J."/>
            <person name="Amann R."/>
            <person name="Jetten M.S.M."/>
            <person name="Mascher T."/>
            <person name="Medema M.H."/>
            <person name="Devos D.P."/>
            <person name="Kaster A.-K."/>
            <person name="Ovreas L."/>
            <person name="Rohde M."/>
            <person name="Galperin M.Y."/>
            <person name="Jogler C."/>
        </authorList>
    </citation>
    <scope>NUCLEOTIDE SEQUENCE [LARGE SCALE GENOMIC DNA]</scope>
    <source>
        <strain evidence="6 7">Pr1d</strain>
    </source>
</reference>
<dbReference type="PROSITE" id="PS51484">
    <property type="entry name" value="G8"/>
    <property type="match status" value="1"/>
</dbReference>
<feature type="compositionally biased region" description="Acidic residues" evidence="4">
    <location>
        <begin position="470"/>
        <end position="490"/>
    </location>
</feature>
<dbReference type="OrthoDB" id="227223at2"/>
<evidence type="ECO:0000313" key="7">
    <source>
        <dbReference type="Proteomes" id="UP000323917"/>
    </source>
</evidence>
<evidence type="ECO:0000256" key="1">
    <source>
        <dbReference type="ARBA" id="ARBA00004613"/>
    </source>
</evidence>
<dbReference type="RefSeq" id="WP_148073325.1">
    <property type="nucleotide sequence ID" value="NZ_CP042913.1"/>
</dbReference>
<dbReference type="Gene3D" id="2.150.10.10">
    <property type="entry name" value="Serralysin-like metalloprotease, C-terminal"/>
    <property type="match status" value="9"/>
</dbReference>
<dbReference type="PANTHER" id="PTHR38340">
    <property type="entry name" value="S-LAYER PROTEIN"/>
    <property type="match status" value="1"/>
</dbReference>
<dbReference type="InterPro" id="IPR001343">
    <property type="entry name" value="Hemolysn_Ca-bd"/>
</dbReference>
<evidence type="ECO:0000256" key="2">
    <source>
        <dbReference type="ARBA" id="ARBA00022525"/>
    </source>
</evidence>
<dbReference type="InterPro" id="IPR019316">
    <property type="entry name" value="G8_domain"/>
</dbReference>
<feature type="region of interest" description="Disordered" evidence="4">
    <location>
        <begin position="198"/>
        <end position="238"/>
    </location>
</feature>
<keyword evidence="2" id="KW-0964">Secreted</keyword>
<dbReference type="PANTHER" id="PTHR38340:SF1">
    <property type="entry name" value="S-LAYER PROTEIN"/>
    <property type="match status" value="1"/>
</dbReference>
<dbReference type="InterPro" id="IPR050557">
    <property type="entry name" value="RTX_toxin/Mannuronan_C5-epim"/>
</dbReference>
<name>A0A5B9QAY0_9BACT</name>
<dbReference type="EMBL" id="CP042913">
    <property type="protein sequence ID" value="QEG34710.1"/>
    <property type="molecule type" value="Genomic_DNA"/>
</dbReference>
<comment type="subcellular location">
    <subcellularLocation>
        <location evidence="1">Secreted</location>
    </subcellularLocation>
</comment>
<evidence type="ECO:0000313" key="6">
    <source>
        <dbReference type="EMBL" id="QEG34710.1"/>
    </source>
</evidence>
<sequence>MASKSSFWDRLRVEITSTVFRTQSRRNSATTALSVESLEARRLLSITPPFIHPTNGNLVVEGSDQADQVTVSEIDLGRIHVEILSNGETHNSYFSKSEISSLILRGNGGDDILTNQTDISMNAYGGMGDDTITGERSSNIIYGNDGDDRIVGGDFDDRIYGGAGVDSIRGGQGNDTIGGDEGNDFLLGEGGDDLVFGGDGDDVLDGGAGNDDLRGEAGQDLLRGGSGNDRLDGGDDDDYLLGQSGSDVLLAGTGNDRLRGGDGEDTLYGQQGNDILLGDDDNDVLYGNDGEDTLDGGIGDDTLSGGNENDTLYGGTGLDSIHGNAGDDRLFGGDDNDALYGNEGNDVIRGNNGDDKLYGSEDNDVLLGGIGNDSLSGGDGNDTQYGEEGSDTLIGETGEDMLYGGEGVDTLDGGDGNDVLYGGEGDDFLYGGHGADILRGEEGSDSLSGGIGDDTLFGDIGNDSLYGGDGNDDLNGEEGDDTLQGDEGNDQLDGGAGDDAIFAGMGNDIVVGGDGHDRLYGDLGDDLLYGNDGNDDIFGGGGDDILQGGADDDNLRGLEGNDQLYGDVGNDTLLGGDGHDLLQGNTGNDTLYGGLGNDLLFGGDGEDLLYGEAGIDYLQGDAGNDQLHGNEGNDTLLGDEGNDQLNGGAGSDQILGGTGNDELAGGDGNDLLIGGEAIDTLSGGEGDDILIGGTTSHSVAALDMALSIWSSTASYDQRRMTLESEGFLARLYSEVTVFDDYVPDSVTGDGGQDWFFLPGALSIYDPTGNSVNEVGHSHQGTQDHSHLPVPVIGHLPVVEGFAFIDSLDEIYGRQENEALHTLVPHAGMDSSRQTEHLGLFELVKYADVTHAAIASGNWSDPSNWAGGVVPGNGARVLVPIGVSITVDRVMTARLKTIRVDGNLSFATNANTQLLVDTMVVGDTGELQIGTAAAPISPNVTARLRFTNDGPIDRNVDPFGIGRGLITHGSVEMVGAEVTSYAEMLGPITAGTTALTLSSAPVGWKFGDQIVIAGTDPSQNQDEVRTIIGVSGNLVIVAPLVHDHLPPEGGLSVHVANLTRNIVIDSESSSITRRGHVMFMHNKDVQIQNAGFYTLGRTDKLNPINDSVVDENWNLVPGTGSNNRARYPVHFHRSGTLATGDPAAVSGSIVMDAPGWGYVNHSSYVEFIDNVSYGITGSGFVTEVGDEVGLFQGNLAMRTYGSGEEIDSRRPIGDFGHTGDGFWFQGAGIEVIDNFASGADNAAFAYYTEGLSFNGIRATYLTANLLDPSIANGAESIGIDRVPIRKFTGNTGYASEMGLLVRNHLRSAPRTQSGLIEDSTFWNTEKGVDLPYSEQLVLRNLHIVRNPSSLTSTGVDGNIDSKDIMYENLEIAGYYTGIDVARDGFAIVNGGTFTTQSAIRVRTANNDNRFVLVQGPITFNPTPFNFTWMREIEMVFGAFYTSSGIDRIFNSSNVTLNYGPYQNQRLYFLEQDPDAVVYPVPEENVPYYYIGLTSQEFQDLHGLTPGGELAPSNTYTVERIRGLLAPNN</sequence>
<evidence type="ECO:0000256" key="4">
    <source>
        <dbReference type="SAM" id="MobiDB-lite"/>
    </source>
</evidence>
<dbReference type="Pfam" id="PF10162">
    <property type="entry name" value="G8"/>
    <property type="match status" value="1"/>
</dbReference>
<evidence type="ECO:0000259" key="5">
    <source>
        <dbReference type="PROSITE" id="PS51484"/>
    </source>
</evidence>
<dbReference type="GO" id="GO:0005576">
    <property type="term" value="C:extracellular region"/>
    <property type="evidence" value="ECO:0007669"/>
    <property type="project" value="UniProtKB-SubCell"/>
</dbReference>
<keyword evidence="7" id="KW-1185">Reference proteome</keyword>
<dbReference type="PROSITE" id="PS00330">
    <property type="entry name" value="HEMOLYSIN_CALCIUM"/>
    <property type="match status" value="9"/>
</dbReference>
<dbReference type="SMART" id="SM01225">
    <property type="entry name" value="G8"/>
    <property type="match status" value="1"/>
</dbReference>
<dbReference type="Pfam" id="PF24606">
    <property type="entry name" value="CEMIP_beta-hel"/>
    <property type="match status" value="1"/>
</dbReference>
<protein>
    <submittedName>
        <fullName evidence="6">Bifunctional hemolysin/adenylate cyclase</fullName>
    </submittedName>
</protein>
<dbReference type="InterPro" id="IPR011049">
    <property type="entry name" value="Serralysin-like_metalloprot_C"/>
</dbReference>
<feature type="domain" description="G8" evidence="5">
    <location>
        <begin position="862"/>
        <end position="985"/>
    </location>
</feature>
<evidence type="ECO:0000256" key="3">
    <source>
        <dbReference type="ARBA" id="ARBA00023180"/>
    </source>
</evidence>
<dbReference type="Pfam" id="PF00353">
    <property type="entry name" value="HemolysinCabind"/>
    <property type="match status" value="12"/>
</dbReference>
<dbReference type="PRINTS" id="PR00313">
    <property type="entry name" value="CABNDNGRPT"/>
</dbReference>
<dbReference type="SUPFAM" id="SSF51120">
    <property type="entry name" value="beta-Roll"/>
    <property type="match status" value="4"/>
</dbReference>
<organism evidence="6 7">
    <name type="scientific">Bythopirellula goksoeyrii</name>
    <dbReference type="NCBI Taxonomy" id="1400387"/>
    <lineage>
        <taxon>Bacteria</taxon>
        <taxon>Pseudomonadati</taxon>
        <taxon>Planctomycetota</taxon>
        <taxon>Planctomycetia</taxon>
        <taxon>Pirellulales</taxon>
        <taxon>Lacipirellulaceae</taxon>
        <taxon>Bythopirellula</taxon>
    </lineage>
</organism>